<name>A0ABD1YZJ5_9MARC</name>
<evidence type="ECO:0000256" key="1">
    <source>
        <dbReference type="SAM" id="MobiDB-lite"/>
    </source>
</evidence>
<feature type="region of interest" description="Disordered" evidence="1">
    <location>
        <begin position="52"/>
        <end position="71"/>
    </location>
</feature>
<proteinExistence type="predicted"/>
<comment type="caution">
    <text evidence="2">The sequence shown here is derived from an EMBL/GenBank/DDBJ whole genome shotgun (WGS) entry which is preliminary data.</text>
</comment>
<evidence type="ECO:0000313" key="3">
    <source>
        <dbReference type="Proteomes" id="UP001605036"/>
    </source>
</evidence>
<sequence length="71" mass="8487">MRTWFLYVDRGFLLVKQQQRRLAAERRIAEDIMLESGKVIFEWRNRSLTRQDNVANSSSPPVLSDHKRLQQ</sequence>
<feature type="compositionally biased region" description="Polar residues" evidence="1">
    <location>
        <begin position="52"/>
        <end position="61"/>
    </location>
</feature>
<reference evidence="2 3" key="1">
    <citation type="submission" date="2024-09" db="EMBL/GenBank/DDBJ databases">
        <title>Chromosome-scale assembly of Riccia fluitans.</title>
        <authorList>
            <person name="Paukszto L."/>
            <person name="Sawicki J."/>
            <person name="Karawczyk K."/>
            <person name="Piernik-Szablinska J."/>
            <person name="Szczecinska M."/>
            <person name="Mazdziarz M."/>
        </authorList>
    </citation>
    <scope>NUCLEOTIDE SEQUENCE [LARGE SCALE GENOMIC DNA]</scope>
    <source>
        <strain evidence="2">Rf_01</strain>
        <tissue evidence="2">Aerial parts of the thallus</tissue>
    </source>
</reference>
<accession>A0ABD1YZJ5</accession>
<dbReference type="AlphaFoldDB" id="A0ABD1YZJ5"/>
<dbReference type="EMBL" id="JBHFFA010000003">
    <property type="protein sequence ID" value="KAL2636118.1"/>
    <property type="molecule type" value="Genomic_DNA"/>
</dbReference>
<protein>
    <submittedName>
        <fullName evidence="2">Uncharacterized protein</fullName>
    </submittedName>
</protein>
<organism evidence="2 3">
    <name type="scientific">Riccia fluitans</name>
    <dbReference type="NCBI Taxonomy" id="41844"/>
    <lineage>
        <taxon>Eukaryota</taxon>
        <taxon>Viridiplantae</taxon>
        <taxon>Streptophyta</taxon>
        <taxon>Embryophyta</taxon>
        <taxon>Marchantiophyta</taxon>
        <taxon>Marchantiopsida</taxon>
        <taxon>Marchantiidae</taxon>
        <taxon>Marchantiales</taxon>
        <taxon>Ricciaceae</taxon>
        <taxon>Riccia</taxon>
    </lineage>
</organism>
<evidence type="ECO:0000313" key="2">
    <source>
        <dbReference type="EMBL" id="KAL2636118.1"/>
    </source>
</evidence>
<dbReference type="Proteomes" id="UP001605036">
    <property type="component" value="Unassembled WGS sequence"/>
</dbReference>
<keyword evidence="3" id="KW-1185">Reference proteome</keyword>
<gene>
    <name evidence="2" type="ORF">R1flu_007597</name>
</gene>